<accession>A0A8S3KBY8</accession>
<dbReference type="Proteomes" id="UP000676336">
    <property type="component" value="Unassembled WGS sequence"/>
</dbReference>
<proteinExistence type="predicted"/>
<name>A0A8S3KBY8_9BILA</name>
<feature type="non-terminal residue" evidence="1">
    <location>
        <position position="74"/>
    </location>
</feature>
<gene>
    <name evidence="1" type="ORF">SMN809_LOCUS86043</name>
</gene>
<dbReference type="EMBL" id="CAJOBI010368431">
    <property type="protein sequence ID" value="CAF5229058.1"/>
    <property type="molecule type" value="Genomic_DNA"/>
</dbReference>
<comment type="caution">
    <text evidence="1">The sequence shown here is derived from an EMBL/GenBank/DDBJ whole genome shotgun (WGS) entry which is preliminary data.</text>
</comment>
<evidence type="ECO:0000313" key="1">
    <source>
        <dbReference type="EMBL" id="CAF5229058.1"/>
    </source>
</evidence>
<reference evidence="1" key="1">
    <citation type="submission" date="2021-02" db="EMBL/GenBank/DDBJ databases">
        <authorList>
            <person name="Nowell W R."/>
        </authorList>
    </citation>
    <scope>NUCLEOTIDE SEQUENCE</scope>
</reference>
<sequence>MIANLLPKLEYLKSGMNKKEMGSIIRYLIKKSNDRMPNLFFVCISETPKVCLKEIDAQIKMEKLNMLIVIYIDG</sequence>
<organism evidence="1 2">
    <name type="scientific">Rotaria magnacalcarata</name>
    <dbReference type="NCBI Taxonomy" id="392030"/>
    <lineage>
        <taxon>Eukaryota</taxon>
        <taxon>Metazoa</taxon>
        <taxon>Spiralia</taxon>
        <taxon>Gnathifera</taxon>
        <taxon>Rotifera</taxon>
        <taxon>Eurotatoria</taxon>
        <taxon>Bdelloidea</taxon>
        <taxon>Philodinida</taxon>
        <taxon>Philodinidae</taxon>
        <taxon>Rotaria</taxon>
    </lineage>
</organism>
<protein>
    <submittedName>
        <fullName evidence="1">Uncharacterized protein</fullName>
    </submittedName>
</protein>
<dbReference type="AlphaFoldDB" id="A0A8S3KBY8"/>
<evidence type="ECO:0000313" key="2">
    <source>
        <dbReference type="Proteomes" id="UP000676336"/>
    </source>
</evidence>